<comment type="caution">
    <text evidence="3">The sequence shown here is derived from an EMBL/GenBank/DDBJ whole genome shotgun (WGS) entry which is preliminary data.</text>
</comment>
<accession>A0A7J8IMB8</accession>
<keyword evidence="2" id="KW-0472">Membrane</keyword>
<evidence type="ECO:0000256" key="1">
    <source>
        <dbReference type="SAM" id="MobiDB-lite"/>
    </source>
</evidence>
<protein>
    <submittedName>
        <fullName evidence="3">Uncharacterized protein</fullName>
    </submittedName>
</protein>
<dbReference type="EMBL" id="JACASE010000003">
    <property type="protein sequence ID" value="KAF6485315.1"/>
    <property type="molecule type" value="Genomic_DNA"/>
</dbReference>
<feature type="region of interest" description="Disordered" evidence="1">
    <location>
        <begin position="73"/>
        <end position="95"/>
    </location>
</feature>
<evidence type="ECO:0000313" key="3">
    <source>
        <dbReference type="EMBL" id="KAF6485315.1"/>
    </source>
</evidence>
<sequence length="133" mass="14529">MVPLAEGTDSREDLNPKPSPSSLEEKHLHSALLVISYQPLGLELLPLALHCNYLTCIILGDLFTLQMDNLAPREGEDLPKTRGDSSPSPDSHPSALSPVSWLNSSTWSFLKTGVCVFHYGPMVIIIITVAIFC</sequence>
<feature type="transmembrane region" description="Helical" evidence="2">
    <location>
        <begin position="109"/>
        <end position="132"/>
    </location>
</feature>
<organism evidence="3 4">
    <name type="scientific">Rousettus aegyptiacus</name>
    <name type="common">Egyptian fruit bat</name>
    <name type="synonym">Pteropus aegyptiacus</name>
    <dbReference type="NCBI Taxonomy" id="9407"/>
    <lineage>
        <taxon>Eukaryota</taxon>
        <taxon>Metazoa</taxon>
        <taxon>Chordata</taxon>
        <taxon>Craniata</taxon>
        <taxon>Vertebrata</taxon>
        <taxon>Euteleostomi</taxon>
        <taxon>Mammalia</taxon>
        <taxon>Eutheria</taxon>
        <taxon>Laurasiatheria</taxon>
        <taxon>Chiroptera</taxon>
        <taxon>Yinpterochiroptera</taxon>
        <taxon>Pteropodoidea</taxon>
        <taxon>Pteropodidae</taxon>
        <taxon>Rousettinae</taxon>
        <taxon>Rousettus</taxon>
    </lineage>
</organism>
<keyword evidence="2" id="KW-1133">Transmembrane helix</keyword>
<feature type="compositionally biased region" description="Low complexity" evidence="1">
    <location>
        <begin position="85"/>
        <end position="95"/>
    </location>
</feature>
<evidence type="ECO:0000313" key="4">
    <source>
        <dbReference type="Proteomes" id="UP000593571"/>
    </source>
</evidence>
<dbReference type="Proteomes" id="UP000593571">
    <property type="component" value="Unassembled WGS sequence"/>
</dbReference>
<feature type="compositionally biased region" description="Basic and acidic residues" evidence="1">
    <location>
        <begin position="73"/>
        <end position="83"/>
    </location>
</feature>
<feature type="region of interest" description="Disordered" evidence="1">
    <location>
        <begin position="1"/>
        <end position="23"/>
    </location>
</feature>
<keyword evidence="2" id="KW-0812">Transmembrane</keyword>
<proteinExistence type="predicted"/>
<gene>
    <name evidence="3" type="ORF">HJG63_010552</name>
</gene>
<reference evidence="3 4" key="1">
    <citation type="journal article" date="2020" name="Nature">
        <title>Six reference-quality genomes reveal evolution of bat adaptations.</title>
        <authorList>
            <person name="Jebb D."/>
            <person name="Huang Z."/>
            <person name="Pippel M."/>
            <person name="Hughes G.M."/>
            <person name="Lavrichenko K."/>
            <person name="Devanna P."/>
            <person name="Winkler S."/>
            <person name="Jermiin L.S."/>
            <person name="Skirmuntt E.C."/>
            <person name="Katzourakis A."/>
            <person name="Burkitt-Gray L."/>
            <person name="Ray D.A."/>
            <person name="Sullivan K.A.M."/>
            <person name="Roscito J.G."/>
            <person name="Kirilenko B.M."/>
            <person name="Davalos L.M."/>
            <person name="Corthals A.P."/>
            <person name="Power M.L."/>
            <person name="Jones G."/>
            <person name="Ransome R.D."/>
            <person name="Dechmann D.K.N."/>
            <person name="Locatelli A.G."/>
            <person name="Puechmaille S.J."/>
            <person name="Fedrigo O."/>
            <person name="Jarvis E.D."/>
            <person name="Hiller M."/>
            <person name="Vernes S.C."/>
            <person name="Myers E.W."/>
            <person name="Teeling E.C."/>
        </authorList>
    </citation>
    <scope>NUCLEOTIDE SEQUENCE [LARGE SCALE GENOMIC DNA]</scope>
    <source>
        <strain evidence="3">MRouAeg1</strain>
        <tissue evidence="3">Muscle</tissue>
    </source>
</reference>
<evidence type="ECO:0000256" key="2">
    <source>
        <dbReference type="SAM" id="Phobius"/>
    </source>
</evidence>
<name>A0A7J8IMB8_ROUAE</name>
<keyword evidence="4" id="KW-1185">Reference proteome</keyword>
<dbReference type="AlphaFoldDB" id="A0A7J8IMB8"/>